<keyword evidence="12" id="KW-0239">DNA-directed DNA polymerase</keyword>
<dbReference type="Pfam" id="PF14792">
    <property type="entry name" value="DNA_pol_B_palm"/>
    <property type="match status" value="1"/>
</dbReference>
<dbReference type="InterPro" id="IPR022312">
    <property type="entry name" value="DNA_pol_X"/>
</dbReference>
<dbReference type="InterPro" id="IPR036420">
    <property type="entry name" value="BRCT_dom_sf"/>
</dbReference>
<dbReference type="Gene3D" id="1.10.150.20">
    <property type="entry name" value="5' to 3' exonuclease, C-terminal subdomain"/>
    <property type="match status" value="1"/>
</dbReference>
<evidence type="ECO:0000256" key="2">
    <source>
        <dbReference type="ARBA" id="ARBA00004123"/>
    </source>
</evidence>
<dbReference type="SUPFAM" id="SSF81301">
    <property type="entry name" value="Nucleotidyltransferase"/>
    <property type="match status" value="1"/>
</dbReference>
<keyword evidence="11" id="KW-0227">DNA damage</keyword>
<proteinExistence type="inferred from homology"/>
<evidence type="ECO:0000256" key="5">
    <source>
        <dbReference type="ARBA" id="ARBA00016513"/>
    </source>
</evidence>
<reference evidence="20 21" key="1">
    <citation type="journal article" date="2016" name="Mol. Biol. Evol.">
        <title>Comparative Genomics of Early-Diverging Mushroom-Forming Fungi Provides Insights into the Origins of Lignocellulose Decay Capabilities.</title>
        <authorList>
            <person name="Nagy L.G."/>
            <person name="Riley R."/>
            <person name="Tritt A."/>
            <person name="Adam C."/>
            <person name="Daum C."/>
            <person name="Floudas D."/>
            <person name="Sun H."/>
            <person name="Yadav J.S."/>
            <person name="Pangilinan J."/>
            <person name="Larsson K.H."/>
            <person name="Matsuura K."/>
            <person name="Barry K."/>
            <person name="Labutti K."/>
            <person name="Kuo R."/>
            <person name="Ohm R.A."/>
            <person name="Bhattacharya S.S."/>
            <person name="Shirouzu T."/>
            <person name="Yoshinaga Y."/>
            <person name="Martin F.M."/>
            <person name="Grigoriev I.V."/>
            <person name="Hibbett D.S."/>
        </authorList>
    </citation>
    <scope>NUCLEOTIDE SEQUENCE [LARGE SCALE GENOMIC DNA]</scope>
    <source>
        <strain evidence="20 21">HHB12029</strain>
    </source>
</reference>
<keyword evidence="9" id="KW-0235">DNA replication</keyword>
<comment type="subcellular location">
    <subcellularLocation>
        <location evidence="2">Nucleus</location>
    </subcellularLocation>
</comment>
<feature type="compositionally biased region" description="Polar residues" evidence="18">
    <location>
        <begin position="76"/>
        <end position="86"/>
    </location>
</feature>
<dbReference type="InterPro" id="IPR029398">
    <property type="entry name" value="PolB_thumb"/>
</dbReference>
<feature type="region of interest" description="Disordered" evidence="18">
    <location>
        <begin position="419"/>
        <end position="478"/>
    </location>
</feature>
<comment type="similarity">
    <text evidence="3">Belongs to the DNA polymerase type-X family.</text>
</comment>
<keyword evidence="7" id="KW-0808">Transferase</keyword>
<feature type="region of interest" description="Disordered" evidence="18">
    <location>
        <begin position="497"/>
        <end position="518"/>
    </location>
</feature>
<keyword evidence="14" id="KW-0456">Lyase</keyword>
<dbReference type="GO" id="GO:0016829">
    <property type="term" value="F:lyase activity"/>
    <property type="evidence" value="ECO:0007669"/>
    <property type="project" value="UniProtKB-KW"/>
</dbReference>
<keyword evidence="8" id="KW-0548">Nucleotidyltransferase</keyword>
<evidence type="ECO:0000256" key="8">
    <source>
        <dbReference type="ARBA" id="ARBA00022695"/>
    </source>
</evidence>
<keyword evidence="6" id="KW-0237">DNA synthesis</keyword>
<evidence type="ECO:0000256" key="13">
    <source>
        <dbReference type="ARBA" id="ARBA00023204"/>
    </source>
</evidence>
<evidence type="ECO:0000256" key="15">
    <source>
        <dbReference type="ARBA" id="ARBA00023242"/>
    </source>
</evidence>
<feature type="compositionally biased region" description="Low complexity" evidence="18">
    <location>
        <begin position="192"/>
        <end position="225"/>
    </location>
</feature>
<organism evidence="20 21">
    <name type="scientific">Exidia glandulosa HHB12029</name>
    <dbReference type="NCBI Taxonomy" id="1314781"/>
    <lineage>
        <taxon>Eukaryota</taxon>
        <taxon>Fungi</taxon>
        <taxon>Dikarya</taxon>
        <taxon>Basidiomycota</taxon>
        <taxon>Agaricomycotina</taxon>
        <taxon>Agaricomycetes</taxon>
        <taxon>Auriculariales</taxon>
        <taxon>Exidiaceae</taxon>
        <taxon>Exidia</taxon>
    </lineage>
</organism>
<evidence type="ECO:0000256" key="7">
    <source>
        <dbReference type="ARBA" id="ARBA00022679"/>
    </source>
</evidence>
<dbReference type="EC" id="2.7.7.7" evidence="4"/>
<dbReference type="InterPro" id="IPR010996">
    <property type="entry name" value="HHH_MUS81"/>
</dbReference>
<dbReference type="SUPFAM" id="SSF81585">
    <property type="entry name" value="PsbU/PolX domain-like"/>
    <property type="match status" value="1"/>
</dbReference>
<dbReference type="InterPro" id="IPR028207">
    <property type="entry name" value="DNA_pol_B_palm_palm"/>
</dbReference>
<dbReference type="Pfam" id="PF10391">
    <property type="entry name" value="DNA_pol_lambd_f"/>
    <property type="match status" value="1"/>
</dbReference>
<evidence type="ECO:0000256" key="18">
    <source>
        <dbReference type="SAM" id="MobiDB-lite"/>
    </source>
</evidence>
<gene>
    <name evidence="20" type="ORF">EXIGLDRAFT_671776</name>
</gene>
<comment type="cofactor">
    <cofactor evidence="1">
        <name>Mn(2+)</name>
        <dbReference type="ChEBI" id="CHEBI:29035"/>
    </cofactor>
</comment>
<feature type="domain" description="BRCT" evidence="19">
    <location>
        <begin position="313"/>
        <end position="409"/>
    </location>
</feature>
<feature type="compositionally biased region" description="Low complexity" evidence="18">
    <location>
        <begin position="239"/>
        <end position="249"/>
    </location>
</feature>
<name>A0A165K6Y9_EXIGL</name>
<evidence type="ECO:0000256" key="6">
    <source>
        <dbReference type="ARBA" id="ARBA00022634"/>
    </source>
</evidence>
<evidence type="ECO:0000256" key="11">
    <source>
        <dbReference type="ARBA" id="ARBA00022763"/>
    </source>
</evidence>
<feature type="compositionally biased region" description="Acidic residues" evidence="18">
    <location>
        <begin position="498"/>
        <end position="512"/>
    </location>
</feature>
<dbReference type="Gene3D" id="3.40.50.10190">
    <property type="entry name" value="BRCT domain"/>
    <property type="match status" value="1"/>
</dbReference>
<dbReference type="EMBL" id="KV425950">
    <property type="protein sequence ID" value="KZV95895.1"/>
    <property type="molecule type" value="Genomic_DNA"/>
</dbReference>
<dbReference type="InterPro" id="IPR027421">
    <property type="entry name" value="DNA_pol_lamdba_lyase_dom_sf"/>
</dbReference>
<dbReference type="Pfam" id="PF14791">
    <property type="entry name" value="DNA_pol_B_thumb"/>
    <property type="match status" value="1"/>
</dbReference>
<evidence type="ECO:0000313" key="21">
    <source>
        <dbReference type="Proteomes" id="UP000077266"/>
    </source>
</evidence>
<evidence type="ECO:0000259" key="19">
    <source>
        <dbReference type="PROSITE" id="PS50172"/>
    </source>
</evidence>
<dbReference type="CDD" id="cd00141">
    <property type="entry name" value="NT_POLXc"/>
    <property type="match status" value="1"/>
</dbReference>
<dbReference type="InterPro" id="IPR001357">
    <property type="entry name" value="BRCT_dom"/>
</dbReference>
<evidence type="ECO:0000256" key="12">
    <source>
        <dbReference type="ARBA" id="ARBA00022932"/>
    </source>
</evidence>
<dbReference type="PRINTS" id="PR00870">
    <property type="entry name" value="DNAPOLXBETA"/>
</dbReference>
<protein>
    <recommendedName>
        <fullName evidence="5">DNA polymerase lambda</fullName>
        <ecNumber evidence="4">2.7.7.7</ecNumber>
    </recommendedName>
</protein>
<dbReference type="FunFam" id="1.10.150.110:FF:000005">
    <property type="entry name" value="DNA polymerase POL4"/>
    <property type="match status" value="1"/>
</dbReference>
<dbReference type="InterPro" id="IPR002008">
    <property type="entry name" value="DNA_pol_X_beta-like"/>
</dbReference>
<dbReference type="Gene3D" id="1.10.150.110">
    <property type="entry name" value="DNA polymerase beta, N-terminal domain-like"/>
    <property type="match status" value="1"/>
</dbReference>
<dbReference type="GO" id="GO:0003677">
    <property type="term" value="F:DNA binding"/>
    <property type="evidence" value="ECO:0007669"/>
    <property type="project" value="InterPro"/>
</dbReference>
<keyword evidence="10" id="KW-0479">Metal-binding</keyword>
<dbReference type="GO" id="GO:0006303">
    <property type="term" value="P:double-strand break repair via nonhomologous end joining"/>
    <property type="evidence" value="ECO:0007669"/>
    <property type="project" value="TreeGrafter"/>
</dbReference>
<feature type="compositionally biased region" description="Low complexity" evidence="18">
    <location>
        <begin position="146"/>
        <end position="165"/>
    </location>
</feature>
<dbReference type="GO" id="GO:0003887">
    <property type="term" value="F:DNA-directed DNA polymerase activity"/>
    <property type="evidence" value="ECO:0007669"/>
    <property type="project" value="UniProtKB-KW"/>
</dbReference>
<sequence>MSRESREARIYQRFLVEERERYSDEARAQDEDDMREWIEKAEKRKAIMYEEHDKRRKKRKTEAINESPAATFLPEASSSSLTQPPASLSAPVHVEPAPPGGKRPSSPDSAAQTSHSRYAVNSSARSPRLIKRMPMRMTAPDDDATASDTRALDAVSATATIASSPPSAPDLTPPTAVQLATPPLDKEKGADTEPAVVAPTVASASASNVATSTPPDAPSTSAPSPTKKKKRELPPTFLSPPKASSSKSATVAARPTKSAKGAPKPPTKREIQRAEKTKKEAREAAKKAQEERESRMTHQEYIAYLPQKYATRNRKSVLQGCVFLYIHQENKMRTSVQSRRCYDLMWEHGAEIVAEFDPERVTHIISCKPKLVNQTCQACNVKTIHDIPERIKTFIWTWVTGCISANRILTAASDDNYKSFIDRPPIPESKKFNPRRHEERMRRNEHDSAEESSEDEAVADSKQKTGPIPVAGPSTVVAAPEKDDPLAEFYEQARYEAEDAVSGDEDDAEPDVDAGPSSKAKALKGFQCDIVGAHLSIGSECVNEDIVRKLEELMKIHDARRENESDKFRVIGYRKAIAALRRHPTRIQTAEEAGKLQGVGNKTSEKIMEIISTGGLERLKTERNDGVDVMELFRGIYSVGSTVARQWYTLGLRTLDDVRERKAGIRLSAAQEIGLRYYDDLNQRMPRAEAGEIYGMIKQRALDLDPKLDIEIMGSYRRRKETCGDIDILITRDPCDGKTHAGASRCLLHTTSSYHTCLGLLMKLLRVLHQDGILTEDLSVSHGAGTALEAKYMGIGRRDATSKRRRIDILTIPHEQWGGALLYFTGDDIFNRSIRLKASKMGYSLNQRGLYKGVIRDPRDRTVKLDSGELFASRTEREIFDALGVPWQEPWERVRG</sequence>
<dbReference type="PROSITE" id="PS50172">
    <property type="entry name" value="BRCT"/>
    <property type="match status" value="1"/>
</dbReference>
<dbReference type="Proteomes" id="UP000077266">
    <property type="component" value="Unassembled WGS sequence"/>
</dbReference>
<feature type="compositionally biased region" description="Basic and acidic residues" evidence="18">
    <location>
        <begin position="428"/>
        <end position="449"/>
    </location>
</feature>
<dbReference type="InterPro" id="IPR037160">
    <property type="entry name" value="DNA_Pol_thumb_sf"/>
</dbReference>
<dbReference type="AlphaFoldDB" id="A0A165K6Y9"/>
<dbReference type="Gene3D" id="3.30.460.10">
    <property type="entry name" value="Beta Polymerase, domain 2"/>
    <property type="match status" value="1"/>
</dbReference>
<keyword evidence="21" id="KW-1185">Reference proteome</keyword>
<dbReference type="PANTHER" id="PTHR11276">
    <property type="entry name" value="DNA POLYMERASE TYPE-X FAMILY MEMBER"/>
    <property type="match status" value="1"/>
</dbReference>
<dbReference type="PRINTS" id="PR00869">
    <property type="entry name" value="DNAPOLX"/>
</dbReference>
<dbReference type="SMART" id="SM00483">
    <property type="entry name" value="POLXc"/>
    <property type="match status" value="1"/>
</dbReference>
<dbReference type="GO" id="GO:0005634">
    <property type="term" value="C:nucleus"/>
    <property type="evidence" value="ECO:0007669"/>
    <property type="project" value="UniProtKB-SubCell"/>
</dbReference>
<evidence type="ECO:0000256" key="1">
    <source>
        <dbReference type="ARBA" id="ARBA00001936"/>
    </source>
</evidence>
<evidence type="ECO:0000256" key="14">
    <source>
        <dbReference type="ARBA" id="ARBA00023239"/>
    </source>
</evidence>
<dbReference type="Pfam" id="PF14716">
    <property type="entry name" value="HHH_8"/>
    <property type="match status" value="1"/>
</dbReference>
<feature type="active site" description="Nucleophile; Schiff-base intermediate with DNA; for 5'-dRP lyase activity" evidence="17">
    <location>
        <position position="606"/>
    </location>
</feature>
<evidence type="ECO:0000256" key="3">
    <source>
        <dbReference type="ARBA" id="ARBA00008323"/>
    </source>
</evidence>
<dbReference type="InParanoid" id="A0A165K6Y9"/>
<evidence type="ECO:0000313" key="20">
    <source>
        <dbReference type="EMBL" id="KZV95895.1"/>
    </source>
</evidence>
<dbReference type="STRING" id="1314781.A0A165K6Y9"/>
<feature type="compositionally biased region" description="Polar residues" evidence="18">
    <location>
        <begin position="106"/>
        <end position="125"/>
    </location>
</feature>
<evidence type="ECO:0000256" key="4">
    <source>
        <dbReference type="ARBA" id="ARBA00012417"/>
    </source>
</evidence>
<keyword evidence="15" id="KW-0539">Nucleus</keyword>
<dbReference type="InterPro" id="IPR043519">
    <property type="entry name" value="NT_sf"/>
</dbReference>
<dbReference type="SUPFAM" id="SSF47802">
    <property type="entry name" value="DNA polymerase beta, N-terminal domain-like"/>
    <property type="match status" value="1"/>
</dbReference>
<evidence type="ECO:0000256" key="17">
    <source>
        <dbReference type="PIRSR" id="PIRSR622312-50"/>
    </source>
</evidence>
<dbReference type="PANTHER" id="PTHR11276:SF28">
    <property type="entry name" value="DNA POLYMERASE LAMBDA"/>
    <property type="match status" value="1"/>
</dbReference>
<dbReference type="OrthoDB" id="205514at2759"/>
<dbReference type="Gene3D" id="3.30.210.10">
    <property type="entry name" value="DNA polymerase, thumb domain"/>
    <property type="match status" value="1"/>
</dbReference>
<accession>A0A165K6Y9</accession>
<keyword evidence="13" id="KW-0234">DNA repair</keyword>
<evidence type="ECO:0000256" key="16">
    <source>
        <dbReference type="ARBA" id="ARBA00049244"/>
    </source>
</evidence>
<dbReference type="FunFam" id="1.10.150.20:FF:000010">
    <property type="entry name" value="DNA polymerase lambda"/>
    <property type="match status" value="1"/>
</dbReference>
<dbReference type="GO" id="GO:0046872">
    <property type="term" value="F:metal ion binding"/>
    <property type="evidence" value="ECO:0007669"/>
    <property type="project" value="UniProtKB-KW"/>
</dbReference>
<feature type="region of interest" description="Disordered" evidence="18">
    <location>
        <begin position="47"/>
        <end position="294"/>
    </location>
</feature>
<evidence type="ECO:0000256" key="9">
    <source>
        <dbReference type="ARBA" id="ARBA00022705"/>
    </source>
</evidence>
<dbReference type="InterPro" id="IPR002054">
    <property type="entry name" value="DNA-dir_DNA_pol_X"/>
</dbReference>
<evidence type="ECO:0000256" key="10">
    <source>
        <dbReference type="ARBA" id="ARBA00022723"/>
    </source>
</evidence>
<feature type="compositionally biased region" description="Basic and acidic residues" evidence="18">
    <location>
        <begin position="267"/>
        <end position="294"/>
    </location>
</feature>
<dbReference type="InterPro" id="IPR018944">
    <property type="entry name" value="DNA_pol_lambd_fingers_domain"/>
</dbReference>
<comment type="catalytic activity">
    <reaction evidence="16">
        <text>DNA(n) + a 2'-deoxyribonucleoside 5'-triphosphate = DNA(n+1) + diphosphate</text>
        <dbReference type="Rhea" id="RHEA:22508"/>
        <dbReference type="Rhea" id="RHEA-COMP:17339"/>
        <dbReference type="Rhea" id="RHEA-COMP:17340"/>
        <dbReference type="ChEBI" id="CHEBI:33019"/>
        <dbReference type="ChEBI" id="CHEBI:61560"/>
        <dbReference type="ChEBI" id="CHEBI:173112"/>
        <dbReference type="EC" id="2.7.7.7"/>
    </reaction>
</comment>